<dbReference type="PIRSF" id="PIRSF006603">
    <property type="entry name" value="DinF"/>
    <property type="match status" value="1"/>
</dbReference>
<dbReference type="Proteomes" id="UP000823641">
    <property type="component" value="Unassembled WGS sequence"/>
</dbReference>
<feature type="transmembrane region" description="Helical" evidence="10">
    <location>
        <begin position="236"/>
        <end position="261"/>
    </location>
</feature>
<evidence type="ECO:0000256" key="4">
    <source>
        <dbReference type="ARBA" id="ARBA00022448"/>
    </source>
</evidence>
<keyword evidence="9" id="KW-0046">Antibiotic resistance</keyword>
<feature type="transmembrane region" description="Helical" evidence="10">
    <location>
        <begin position="419"/>
        <end position="438"/>
    </location>
</feature>
<feature type="transmembrane region" description="Helical" evidence="10">
    <location>
        <begin position="356"/>
        <end position="378"/>
    </location>
</feature>
<evidence type="ECO:0000256" key="2">
    <source>
        <dbReference type="ARBA" id="ARBA00008417"/>
    </source>
</evidence>
<feature type="transmembrane region" description="Helical" evidence="10">
    <location>
        <begin position="168"/>
        <end position="190"/>
    </location>
</feature>
<feature type="transmembrane region" description="Helical" evidence="10">
    <location>
        <begin position="95"/>
        <end position="118"/>
    </location>
</feature>
<sequence length="455" mass="49724">MTQGLPLTLGTEPVGKLLRQYAIPAIIAMTASSLYNMVDRIFIGQGVSALAISGLAVTFPLMNLAAAFGSLVGVGASTLISVKLGQRDYKTAQQILGNVLVLNTIIGVVFMLFALLFLDPILLFFGASEQTIGYARDYMIIILLGNPITHIYLGLNSVLRSAGHPQKAMYATIMTVVLNSILDPLFIFGFKWGIQGAAIATILSQLVALLWQFKLFSNKDELLHFHQGIFHLRRRIVFDSLAIGMAPFMMNLAACFIVILINNGLKSHGGDLAIGAYGIVNSVAFLFVMIVMGLNQGMQPIAGYNYGALQMNRVIGVLRKTIFYATLITTAGFLAGELMPRLIVRIFTPDEALTDLAVYGMRITVMFFPLVGFQMVVSNFFQSIGMAKKAIFLSLTRQVIFLIPFLLILPHFWGITGVWASLPAADFVAFVVAAIMLVSQIRKFKAQYALLTAEK</sequence>
<dbReference type="Pfam" id="PF01554">
    <property type="entry name" value="MatE"/>
    <property type="match status" value="2"/>
</dbReference>
<evidence type="ECO:0000256" key="10">
    <source>
        <dbReference type="SAM" id="Phobius"/>
    </source>
</evidence>
<evidence type="ECO:0000256" key="3">
    <source>
        <dbReference type="ARBA" id="ARBA00022106"/>
    </source>
</evidence>
<proteinExistence type="inferred from homology"/>
<feature type="transmembrane region" description="Helical" evidence="10">
    <location>
        <begin position="21"/>
        <end position="38"/>
    </location>
</feature>
<dbReference type="EMBL" id="JADIMG010000079">
    <property type="protein sequence ID" value="MBO8460273.1"/>
    <property type="molecule type" value="Genomic_DNA"/>
</dbReference>
<feature type="transmembrane region" description="Helical" evidence="10">
    <location>
        <begin position="390"/>
        <end position="413"/>
    </location>
</feature>
<dbReference type="AlphaFoldDB" id="A0A9D9HUT1"/>
<feature type="transmembrane region" description="Helical" evidence="10">
    <location>
        <begin position="196"/>
        <end position="216"/>
    </location>
</feature>
<reference evidence="11" key="2">
    <citation type="journal article" date="2021" name="PeerJ">
        <title>Extensive microbial diversity within the chicken gut microbiome revealed by metagenomics and culture.</title>
        <authorList>
            <person name="Gilroy R."/>
            <person name="Ravi A."/>
            <person name="Getino M."/>
            <person name="Pursley I."/>
            <person name="Horton D.L."/>
            <person name="Alikhan N.F."/>
            <person name="Baker D."/>
            <person name="Gharbi K."/>
            <person name="Hall N."/>
            <person name="Watson M."/>
            <person name="Adriaenssens E.M."/>
            <person name="Foster-Nyarko E."/>
            <person name="Jarju S."/>
            <person name="Secka A."/>
            <person name="Antonio M."/>
            <person name="Oren A."/>
            <person name="Chaudhuri R.R."/>
            <person name="La Ragione R."/>
            <person name="Hildebrand F."/>
            <person name="Pallen M.J."/>
        </authorList>
    </citation>
    <scope>NUCLEOTIDE SEQUENCE</scope>
    <source>
        <strain evidence="11">G3-3990</strain>
    </source>
</reference>
<keyword evidence="8 10" id="KW-0472">Membrane</keyword>
<dbReference type="InterPro" id="IPR048279">
    <property type="entry name" value="MdtK-like"/>
</dbReference>
<dbReference type="InterPro" id="IPR002528">
    <property type="entry name" value="MATE_fam"/>
</dbReference>
<comment type="similarity">
    <text evidence="2">Belongs to the multi antimicrobial extrusion (MATE) (TC 2.A.66.1) family. MepA subfamily.</text>
</comment>
<reference evidence="11" key="1">
    <citation type="submission" date="2020-10" db="EMBL/GenBank/DDBJ databases">
        <authorList>
            <person name="Gilroy R."/>
        </authorList>
    </citation>
    <scope>NUCLEOTIDE SEQUENCE</scope>
    <source>
        <strain evidence="11">G3-3990</strain>
    </source>
</reference>
<evidence type="ECO:0000313" key="12">
    <source>
        <dbReference type="Proteomes" id="UP000823641"/>
    </source>
</evidence>
<evidence type="ECO:0000256" key="9">
    <source>
        <dbReference type="ARBA" id="ARBA00023251"/>
    </source>
</evidence>
<dbReference type="GO" id="GO:0005886">
    <property type="term" value="C:plasma membrane"/>
    <property type="evidence" value="ECO:0007669"/>
    <property type="project" value="UniProtKB-SubCell"/>
</dbReference>
<feature type="transmembrane region" description="Helical" evidence="10">
    <location>
        <begin position="273"/>
        <end position="294"/>
    </location>
</feature>
<organism evidence="11 12">
    <name type="scientific">Candidatus Gallipaludibacter merdavium</name>
    <dbReference type="NCBI Taxonomy" id="2840839"/>
    <lineage>
        <taxon>Bacteria</taxon>
        <taxon>Pseudomonadati</taxon>
        <taxon>Bacteroidota</taxon>
        <taxon>Bacteroidia</taxon>
        <taxon>Bacteroidales</taxon>
        <taxon>Candidatus Gallipaludibacter</taxon>
    </lineage>
</organism>
<evidence type="ECO:0000256" key="5">
    <source>
        <dbReference type="ARBA" id="ARBA00022475"/>
    </source>
</evidence>
<evidence type="ECO:0000313" key="11">
    <source>
        <dbReference type="EMBL" id="MBO8460273.1"/>
    </source>
</evidence>
<feature type="transmembrane region" description="Helical" evidence="10">
    <location>
        <begin position="138"/>
        <end position="156"/>
    </location>
</feature>
<evidence type="ECO:0000256" key="6">
    <source>
        <dbReference type="ARBA" id="ARBA00022692"/>
    </source>
</evidence>
<accession>A0A9D9HUT1</accession>
<dbReference type="NCBIfam" id="TIGR00797">
    <property type="entry name" value="matE"/>
    <property type="match status" value="1"/>
</dbReference>
<name>A0A9D9HUT1_9BACT</name>
<dbReference type="PANTHER" id="PTHR43823:SF3">
    <property type="entry name" value="MULTIDRUG EXPORT PROTEIN MEPA"/>
    <property type="match status" value="1"/>
</dbReference>
<protein>
    <recommendedName>
        <fullName evidence="3">Multidrug export protein MepA</fullName>
    </recommendedName>
</protein>
<gene>
    <name evidence="11" type="ORF">IAA73_08080</name>
</gene>
<evidence type="ECO:0000256" key="8">
    <source>
        <dbReference type="ARBA" id="ARBA00023136"/>
    </source>
</evidence>
<feature type="transmembrane region" description="Helical" evidence="10">
    <location>
        <begin position="50"/>
        <end position="74"/>
    </location>
</feature>
<dbReference type="CDD" id="cd13143">
    <property type="entry name" value="MATE_MepA_like"/>
    <property type="match status" value="1"/>
</dbReference>
<keyword evidence="4" id="KW-0813">Transport</keyword>
<comment type="caution">
    <text evidence="11">The sequence shown here is derived from an EMBL/GenBank/DDBJ whole genome shotgun (WGS) entry which is preliminary data.</text>
</comment>
<feature type="transmembrane region" description="Helical" evidence="10">
    <location>
        <begin position="321"/>
        <end position="344"/>
    </location>
</feature>
<evidence type="ECO:0000256" key="7">
    <source>
        <dbReference type="ARBA" id="ARBA00022989"/>
    </source>
</evidence>
<comment type="subcellular location">
    <subcellularLocation>
        <location evidence="1">Cell membrane</location>
        <topology evidence="1">Multi-pass membrane protein</topology>
    </subcellularLocation>
</comment>
<keyword evidence="5" id="KW-1003">Cell membrane</keyword>
<dbReference type="InterPro" id="IPR051327">
    <property type="entry name" value="MATE_MepA_subfamily"/>
</dbReference>
<keyword evidence="6 10" id="KW-0812">Transmembrane</keyword>
<evidence type="ECO:0000256" key="1">
    <source>
        <dbReference type="ARBA" id="ARBA00004651"/>
    </source>
</evidence>
<dbReference type="GO" id="GO:0042910">
    <property type="term" value="F:xenobiotic transmembrane transporter activity"/>
    <property type="evidence" value="ECO:0007669"/>
    <property type="project" value="InterPro"/>
</dbReference>
<dbReference type="PANTHER" id="PTHR43823">
    <property type="entry name" value="SPORULATION PROTEIN YKVU"/>
    <property type="match status" value="1"/>
</dbReference>
<dbReference type="GO" id="GO:0015297">
    <property type="term" value="F:antiporter activity"/>
    <property type="evidence" value="ECO:0007669"/>
    <property type="project" value="InterPro"/>
</dbReference>
<dbReference type="GO" id="GO:0046677">
    <property type="term" value="P:response to antibiotic"/>
    <property type="evidence" value="ECO:0007669"/>
    <property type="project" value="UniProtKB-KW"/>
</dbReference>
<keyword evidence="7 10" id="KW-1133">Transmembrane helix</keyword>
<dbReference type="InterPro" id="IPR045070">
    <property type="entry name" value="MATE_MepA-like"/>
</dbReference>